<dbReference type="InterPro" id="IPR009057">
    <property type="entry name" value="Homeodomain-like_sf"/>
</dbReference>
<dbReference type="Gene3D" id="3.40.50.300">
    <property type="entry name" value="P-loop containing nucleotide triphosphate hydrolases"/>
    <property type="match status" value="1"/>
</dbReference>
<dbReference type="InterPro" id="IPR025944">
    <property type="entry name" value="Sigma_54_int_dom_CS"/>
</dbReference>
<dbReference type="InterPro" id="IPR058031">
    <property type="entry name" value="AAA_lid_NorR"/>
</dbReference>
<dbReference type="AlphaFoldDB" id="A0A6C2CL48"/>
<dbReference type="Pfam" id="PF25601">
    <property type="entry name" value="AAA_lid_14"/>
    <property type="match status" value="1"/>
</dbReference>
<evidence type="ECO:0000313" key="9">
    <source>
        <dbReference type="EMBL" id="TYC55040.1"/>
    </source>
</evidence>
<reference evidence="9 10" key="1">
    <citation type="submission" date="2019-01" db="EMBL/GenBank/DDBJ databases">
        <title>Zoogloea oleivorans genome sequencing and assembly.</title>
        <authorList>
            <person name="Tancsics A."/>
            <person name="Farkas M."/>
            <person name="Kriszt B."/>
            <person name="Maroti G."/>
            <person name="Horvath B."/>
        </authorList>
    </citation>
    <scope>NUCLEOTIDE SEQUENCE [LARGE SCALE GENOMIC DNA]</scope>
    <source>
        <strain evidence="9 10">Buc</strain>
    </source>
</reference>
<dbReference type="InterPro" id="IPR027417">
    <property type="entry name" value="P-loop_NTPase"/>
</dbReference>
<evidence type="ECO:0000256" key="5">
    <source>
        <dbReference type="ARBA" id="ARBA00023163"/>
    </source>
</evidence>
<dbReference type="CDD" id="cd00156">
    <property type="entry name" value="REC"/>
    <property type="match status" value="1"/>
</dbReference>
<evidence type="ECO:0000313" key="10">
    <source>
        <dbReference type="Proteomes" id="UP000389128"/>
    </source>
</evidence>
<accession>A0A6C2CL48</accession>
<keyword evidence="2" id="KW-0067">ATP-binding</keyword>
<evidence type="ECO:0000256" key="6">
    <source>
        <dbReference type="PROSITE-ProRule" id="PRU00169"/>
    </source>
</evidence>
<dbReference type="OrthoDB" id="9761705at2"/>
<evidence type="ECO:0000256" key="3">
    <source>
        <dbReference type="ARBA" id="ARBA00023015"/>
    </source>
</evidence>
<keyword evidence="6" id="KW-0597">Phosphoprotein</keyword>
<name>A0A6C2CL48_9RHOO</name>
<gene>
    <name evidence="9" type="ORF">ETQ85_16470</name>
</gene>
<protein>
    <submittedName>
        <fullName evidence="9">Sigma-54-dependent Fis family transcriptional regulator</fullName>
    </submittedName>
</protein>
<evidence type="ECO:0000259" key="8">
    <source>
        <dbReference type="PROSITE" id="PS50110"/>
    </source>
</evidence>
<dbReference type="InterPro" id="IPR001789">
    <property type="entry name" value="Sig_transdc_resp-reg_receiver"/>
</dbReference>
<dbReference type="FunFam" id="3.40.50.300:FF:000006">
    <property type="entry name" value="DNA-binding transcriptional regulator NtrC"/>
    <property type="match status" value="1"/>
</dbReference>
<dbReference type="CDD" id="cd00009">
    <property type="entry name" value="AAA"/>
    <property type="match status" value="1"/>
</dbReference>
<dbReference type="GO" id="GO:0005524">
    <property type="term" value="F:ATP binding"/>
    <property type="evidence" value="ECO:0007669"/>
    <property type="project" value="UniProtKB-KW"/>
</dbReference>
<dbReference type="SUPFAM" id="SSF46689">
    <property type="entry name" value="Homeodomain-like"/>
    <property type="match status" value="1"/>
</dbReference>
<dbReference type="PRINTS" id="PR01590">
    <property type="entry name" value="HTHFIS"/>
</dbReference>
<keyword evidence="1" id="KW-0547">Nucleotide-binding</keyword>
<proteinExistence type="predicted"/>
<sequence>MGDAAPASTATSTDPAKAAWANHAVLVVDDEAGMRSFLERALVNRGCTVAVAGSAEEGATHLAVRHFDLIVLDISLPGKSGLAWLHELRDSGFAGEVILITAFADMETAIDALRAGASDFILKPFRLDQLLNALQRCFERARLATENYVLRRQVADLAGGVDGLVGRSAAIQNLGTLIRRIAPLPSTVLILGESGVGKEVAARALHQMSLRAERPFVPVNCAAISAELIESELFGHTKGAFTGARENHKGLFFYANGGTLFLDEIGELPLMLQTKLLRALEERCIRPVGASRELPVDVRVIAATNRDLRSEVAEGRFRQDLFYRLDVMSLEIPALRQRPEDVPVLAAHFNSLLALRLGLPPLAITPAVAARLSAYAWPGNVRELRNLVERSLILGSFPAEDAAGGPLGGESLPLSLAEVEKRHILAVLERCEGKRLNAAQLLGVSRKTLDRKCAEWGENAG</sequence>
<dbReference type="GO" id="GO:0006355">
    <property type="term" value="P:regulation of DNA-templated transcription"/>
    <property type="evidence" value="ECO:0007669"/>
    <property type="project" value="InterPro"/>
</dbReference>
<dbReference type="Proteomes" id="UP000389128">
    <property type="component" value="Unassembled WGS sequence"/>
</dbReference>
<dbReference type="Pfam" id="PF02954">
    <property type="entry name" value="HTH_8"/>
    <property type="match status" value="1"/>
</dbReference>
<dbReference type="GO" id="GO:0043565">
    <property type="term" value="F:sequence-specific DNA binding"/>
    <property type="evidence" value="ECO:0007669"/>
    <property type="project" value="InterPro"/>
</dbReference>
<dbReference type="Gene3D" id="1.10.10.60">
    <property type="entry name" value="Homeodomain-like"/>
    <property type="match status" value="1"/>
</dbReference>
<dbReference type="EMBL" id="SDKK01000015">
    <property type="protein sequence ID" value="TYC55040.1"/>
    <property type="molecule type" value="Genomic_DNA"/>
</dbReference>
<evidence type="ECO:0000256" key="1">
    <source>
        <dbReference type="ARBA" id="ARBA00022741"/>
    </source>
</evidence>
<dbReference type="PANTHER" id="PTHR32071">
    <property type="entry name" value="TRANSCRIPTIONAL REGULATORY PROTEIN"/>
    <property type="match status" value="1"/>
</dbReference>
<evidence type="ECO:0000256" key="2">
    <source>
        <dbReference type="ARBA" id="ARBA00022840"/>
    </source>
</evidence>
<dbReference type="SMART" id="SM00382">
    <property type="entry name" value="AAA"/>
    <property type="match status" value="1"/>
</dbReference>
<dbReference type="InterPro" id="IPR002197">
    <property type="entry name" value="HTH_Fis"/>
</dbReference>
<keyword evidence="4" id="KW-0238">DNA-binding</keyword>
<evidence type="ECO:0000256" key="4">
    <source>
        <dbReference type="ARBA" id="ARBA00023125"/>
    </source>
</evidence>
<dbReference type="InterPro" id="IPR025943">
    <property type="entry name" value="Sigma_54_int_dom_ATP-bd_2"/>
</dbReference>
<dbReference type="InterPro" id="IPR002078">
    <property type="entry name" value="Sigma_54_int"/>
</dbReference>
<dbReference type="PANTHER" id="PTHR32071:SF91">
    <property type="entry name" value="TUNGSTATE-RESPONSIVE TWO COMPONENT SIGMA54-DEPENDENT SIGNAL TRANSDUCTION SYSTEM RESPONSE REGULATOR FIS FAMILY"/>
    <property type="match status" value="1"/>
</dbReference>
<dbReference type="SUPFAM" id="SSF52540">
    <property type="entry name" value="P-loop containing nucleoside triphosphate hydrolases"/>
    <property type="match status" value="1"/>
</dbReference>
<dbReference type="RefSeq" id="WP_148580173.1">
    <property type="nucleotide sequence ID" value="NZ_SDKK01000015.1"/>
</dbReference>
<keyword evidence="5" id="KW-0804">Transcription</keyword>
<feature type="modified residue" description="4-aspartylphosphate" evidence="6">
    <location>
        <position position="73"/>
    </location>
</feature>
<keyword evidence="3" id="KW-0805">Transcription regulation</keyword>
<dbReference type="Pfam" id="PF00072">
    <property type="entry name" value="Response_reg"/>
    <property type="match status" value="1"/>
</dbReference>
<dbReference type="PROSITE" id="PS00676">
    <property type="entry name" value="SIGMA54_INTERACT_2"/>
    <property type="match status" value="1"/>
</dbReference>
<dbReference type="PROSITE" id="PS50110">
    <property type="entry name" value="RESPONSE_REGULATORY"/>
    <property type="match status" value="1"/>
</dbReference>
<dbReference type="SMART" id="SM00448">
    <property type="entry name" value="REC"/>
    <property type="match status" value="1"/>
</dbReference>
<dbReference type="InterPro" id="IPR011006">
    <property type="entry name" value="CheY-like_superfamily"/>
</dbReference>
<feature type="domain" description="Response regulatory" evidence="8">
    <location>
        <begin position="24"/>
        <end position="138"/>
    </location>
</feature>
<evidence type="ECO:0000259" key="7">
    <source>
        <dbReference type="PROSITE" id="PS50045"/>
    </source>
</evidence>
<dbReference type="SUPFAM" id="SSF52172">
    <property type="entry name" value="CheY-like"/>
    <property type="match status" value="1"/>
</dbReference>
<organism evidence="9 10">
    <name type="scientific">Zoogloea oleivorans</name>
    <dbReference type="NCBI Taxonomy" id="1552750"/>
    <lineage>
        <taxon>Bacteria</taxon>
        <taxon>Pseudomonadati</taxon>
        <taxon>Pseudomonadota</taxon>
        <taxon>Betaproteobacteria</taxon>
        <taxon>Rhodocyclales</taxon>
        <taxon>Zoogloeaceae</taxon>
        <taxon>Zoogloea</taxon>
    </lineage>
</organism>
<dbReference type="Gene3D" id="1.10.8.60">
    <property type="match status" value="1"/>
</dbReference>
<dbReference type="InterPro" id="IPR003593">
    <property type="entry name" value="AAA+_ATPase"/>
</dbReference>
<dbReference type="GO" id="GO:0000160">
    <property type="term" value="P:phosphorelay signal transduction system"/>
    <property type="evidence" value="ECO:0007669"/>
    <property type="project" value="InterPro"/>
</dbReference>
<dbReference type="PROSITE" id="PS00688">
    <property type="entry name" value="SIGMA54_INTERACT_3"/>
    <property type="match status" value="1"/>
</dbReference>
<dbReference type="Gene3D" id="3.40.50.2300">
    <property type="match status" value="1"/>
</dbReference>
<feature type="domain" description="Sigma-54 factor interaction" evidence="7">
    <location>
        <begin position="164"/>
        <end position="393"/>
    </location>
</feature>
<comment type="caution">
    <text evidence="9">The sequence shown here is derived from an EMBL/GenBank/DDBJ whole genome shotgun (WGS) entry which is preliminary data.</text>
</comment>
<dbReference type="Pfam" id="PF00158">
    <property type="entry name" value="Sigma54_activat"/>
    <property type="match status" value="1"/>
</dbReference>
<dbReference type="PROSITE" id="PS50045">
    <property type="entry name" value="SIGMA54_INTERACT_4"/>
    <property type="match status" value="1"/>
</dbReference>
<keyword evidence="10" id="KW-1185">Reference proteome</keyword>